<dbReference type="EMBL" id="JABWDY010031353">
    <property type="protein sequence ID" value="KAF5184956.1"/>
    <property type="molecule type" value="Genomic_DNA"/>
</dbReference>
<sequence length="74" mass="8440">MSRLIGIPCSANTLKNDEPIDFPSYVQATWWFVIFESELLMLRFNKEPTTQGSVIKRGSNRTSIVAEIEKTEGF</sequence>
<name>A0A7J6VIL8_THATH</name>
<accession>A0A7J6VIL8</accession>
<organism evidence="1 2">
    <name type="scientific">Thalictrum thalictroides</name>
    <name type="common">Rue-anemone</name>
    <name type="synonym">Anemone thalictroides</name>
    <dbReference type="NCBI Taxonomy" id="46969"/>
    <lineage>
        <taxon>Eukaryota</taxon>
        <taxon>Viridiplantae</taxon>
        <taxon>Streptophyta</taxon>
        <taxon>Embryophyta</taxon>
        <taxon>Tracheophyta</taxon>
        <taxon>Spermatophyta</taxon>
        <taxon>Magnoliopsida</taxon>
        <taxon>Ranunculales</taxon>
        <taxon>Ranunculaceae</taxon>
        <taxon>Thalictroideae</taxon>
        <taxon>Thalictrum</taxon>
    </lineage>
</organism>
<gene>
    <name evidence="1" type="ORF">FRX31_025457</name>
</gene>
<keyword evidence="2" id="KW-1185">Reference proteome</keyword>
<protein>
    <submittedName>
        <fullName evidence="1">Uncharacterized protein</fullName>
    </submittedName>
</protein>
<proteinExistence type="predicted"/>
<dbReference type="AlphaFoldDB" id="A0A7J6VIL8"/>
<dbReference type="Proteomes" id="UP000554482">
    <property type="component" value="Unassembled WGS sequence"/>
</dbReference>
<evidence type="ECO:0000313" key="1">
    <source>
        <dbReference type="EMBL" id="KAF5184956.1"/>
    </source>
</evidence>
<evidence type="ECO:0000313" key="2">
    <source>
        <dbReference type="Proteomes" id="UP000554482"/>
    </source>
</evidence>
<comment type="caution">
    <text evidence="1">The sequence shown here is derived from an EMBL/GenBank/DDBJ whole genome shotgun (WGS) entry which is preliminary data.</text>
</comment>
<reference evidence="1 2" key="1">
    <citation type="submission" date="2020-06" db="EMBL/GenBank/DDBJ databases">
        <title>Transcriptomic and genomic resources for Thalictrum thalictroides and T. hernandezii: Facilitating candidate gene discovery in an emerging model plant lineage.</title>
        <authorList>
            <person name="Arias T."/>
            <person name="Riano-Pachon D.M."/>
            <person name="Di Stilio V.S."/>
        </authorList>
    </citation>
    <scope>NUCLEOTIDE SEQUENCE [LARGE SCALE GENOMIC DNA]</scope>
    <source>
        <strain evidence="2">cv. WT478/WT964</strain>
        <tissue evidence="1">Leaves</tissue>
    </source>
</reference>